<dbReference type="OrthoDB" id="2019572at2759"/>
<keyword evidence="9 18" id="KW-0732">Signal</keyword>
<evidence type="ECO:0000256" key="15">
    <source>
        <dbReference type="PROSITE-ProRule" id="PRU01356"/>
    </source>
</evidence>
<name>A0A2C5WT99_9PEZI</name>
<dbReference type="Proteomes" id="UP000222788">
    <property type="component" value="Unassembled WGS sequence"/>
</dbReference>
<keyword evidence="17" id="KW-1133">Transmembrane helix</keyword>
<feature type="domain" description="CFEM" evidence="19">
    <location>
        <begin position="2"/>
        <end position="119"/>
    </location>
</feature>
<dbReference type="SMART" id="SM00747">
    <property type="entry name" value="CFEM"/>
    <property type="match status" value="1"/>
</dbReference>
<evidence type="ECO:0000256" key="8">
    <source>
        <dbReference type="ARBA" id="ARBA00022723"/>
    </source>
</evidence>
<proteinExistence type="inferred from homology"/>
<feature type="transmembrane region" description="Helical" evidence="17">
    <location>
        <begin position="224"/>
        <end position="246"/>
    </location>
</feature>
<dbReference type="EMBL" id="APWK03000111">
    <property type="protein sequence ID" value="PHH50848.1"/>
    <property type="molecule type" value="Genomic_DNA"/>
</dbReference>
<comment type="similarity">
    <text evidence="3">Belongs to the RBT5 family.</text>
</comment>
<feature type="binding site" description="axial binding residue" evidence="15">
    <location>
        <position position="52"/>
    </location>
    <ligand>
        <name>heme</name>
        <dbReference type="ChEBI" id="CHEBI:30413"/>
    </ligand>
    <ligandPart>
        <name>Fe</name>
        <dbReference type="ChEBI" id="CHEBI:18248"/>
    </ligandPart>
</feature>
<dbReference type="PROSITE" id="PS52012">
    <property type="entry name" value="CFEM"/>
    <property type="match status" value="1"/>
</dbReference>
<evidence type="ECO:0000256" key="18">
    <source>
        <dbReference type="SAM" id="SignalP"/>
    </source>
</evidence>
<dbReference type="InterPro" id="IPR008427">
    <property type="entry name" value="Extracellular_membr_CFEM_dom"/>
</dbReference>
<evidence type="ECO:0000259" key="19">
    <source>
        <dbReference type="PROSITE" id="PS52012"/>
    </source>
</evidence>
<evidence type="ECO:0000256" key="12">
    <source>
        <dbReference type="ARBA" id="ARBA00023157"/>
    </source>
</evidence>
<keyword evidence="8 15" id="KW-0479">Metal-binding</keyword>
<keyword evidence="4" id="KW-1003">Cell membrane</keyword>
<evidence type="ECO:0000256" key="9">
    <source>
        <dbReference type="ARBA" id="ARBA00022729"/>
    </source>
</evidence>
<feature type="compositionally biased region" description="Low complexity" evidence="16">
    <location>
        <begin position="185"/>
        <end position="199"/>
    </location>
</feature>
<keyword evidence="10 15" id="KW-0408">Iron</keyword>
<evidence type="ECO:0000256" key="17">
    <source>
        <dbReference type="SAM" id="Phobius"/>
    </source>
</evidence>
<evidence type="ECO:0000256" key="14">
    <source>
        <dbReference type="ARBA" id="ARBA00023288"/>
    </source>
</evidence>
<dbReference type="InterPro" id="IPR051735">
    <property type="entry name" value="CFEM_domain"/>
</dbReference>
<feature type="region of interest" description="Disordered" evidence="16">
    <location>
        <begin position="185"/>
        <end position="218"/>
    </location>
</feature>
<dbReference type="AlphaFoldDB" id="A0A2C5WT99"/>
<keyword evidence="17" id="KW-0812">Transmembrane</keyword>
<feature type="disulfide bond" evidence="15">
    <location>
        <begin position="57"/>
        <end position="90"/>
    </location>
</feature>
<keyword evidence="7" id="KW-0336">GPI-anchor</keyword>
<reference evidence="20 21" key="2">
    <citation type="journal article" date="2013" name="IMA Fungus">
        <title>IMA Genome-F 1: Ceratocystis fimbriata: Draft nuclear genome sequence for the plant pathogen, Ceratocystis fimbriata.</title>
        <authorList>
            <person name="Wilken P.M."/>
            <person name="Steenkamp E.T."/>
            <person name="Wingfield M.J."/>
            <person name="de Beer Z.W."/>
            <person name="Wingfield B.D."/>
        </authorList>
    </citation>
    <scope>NUCLEOTIDE SEQUENCE [LARGE SCALE GENOMIC DNA]</scope>
    <source>
        <strain evidence="20 21">CBS 114723</strain>
    </source>
</reference>
<dbReference type="PANTHER" id="PTHR37928">
    <property type="entry name" value="CFEM DOMAIN PROTEIN (AFU_ORTHOLOGUE AFUA_6G14090)"/>
    <property type="match status" value="1"/>
</dbReference>
<comment type="caution">
    <text evidence="20">The sequence shown here is derived from an EMBL/GenBank/DDBJ whole genome shotgun (WGS) entry which is preliminary data.</text>
</comment>
<feature type="region of interest" description="Disordered" evidence="16">
    <location>
        <begin position="95"/>
        <end position="146"/>
    </location>
</feature>
<evidence type="ECO:0000256" key="4">
    <source>
        <dbReference type="ARBA" id="ARBA00022475"/>
    </source>
</evidence>
<feature type="signal peptide" evidence="18">
    <location>
        <begin position="1"/>
        <end position="21"/>
    </location>
</feature>
<dbReference type="GO" id="GO:0005576">
    <property type="term" value="C:extracellular region"/>
    <property type="evidence" value="ECO:0007669"/>
    <property type="project" value="UniProtKB-SubCell"/>
</dbReference>
<comment type="subcellular location">
    <subcellularLocation>
        <location evidence="1">Cell membrane</location>
        <topology evidence="1">Lipid-anchor</topology>
        <topology evidence="1">GPI-anchor</topology>
    </subcellularLocation>
    <subcellularLocation>
        <location evidence="2">Secreted</location>
    </subcellularLocation>
</comment>
<dbReference type="PANTHER" id="PTHR37928:SF1">
    <property type="entry name" value="CFEM DOMAIN PROTEIN (AFU_ORTHOLOGUE AFUA_6G14090)"/>
    <property type="match status" value="1"/>
</dbReference>
<keyword evidence="5" id="KW-0964">Secreted</keyword>
<dbReference type="GO" id="GO:0046872">
    <property type="term" value="F:metal ion binding"/>
    <property type="evidence" value="ECO:0007669"/>
    <property type="project" value="UniProtKB-UniRule"/>
</dbReference>
<keyword evidence="11 17" id="KW-0472">Membrane</keyword>
<protein>
    <submittedName>
        <fullName evidence="20">GPI-anchored CFEM domain protein</fullName>
    </submittedName>
</protein>
<evidence type="ECO:0000256" key="16">
    <source>
        <dbReference type="SAM" id="MobiDB-lite"/>
    </source>
</evidence>
<sequence length="303" mass="29595">MHSPIFIRAIMAALTIGAVSAADLSTLPACGQTCVSNMLAQATTFGCSSAADTACICVAPAFSSGAKDCTAKSCEAGELPLVDTYISTMCGAVSSSSSSTSSTTPGTSASASTPGADASATSALTPTTDPAAAAGASTTSAPTPATLSSVTGAGVSTDVAQSSSIAGLGTNSTMSTSVIASATSTTSTSSTFGSGMTPTATSSTEDSNTGDSKKSSGLSSAAKAGIGIGVGAVVLAIVAIAGAFLFKRSKRPSEYNDKFSVGPMGASGSQFGYSSTHQRLSDGELKATRYEDMVPRAVPRNQV</sequence>
<evidence type="ECO:0000256" key="13">
    <source>
        <dbReference type="ARBA" id="ARBA00023180"/>
    </source>
</evidence>
<keyword evidence="14" id="KW-0449">Lipoprotein</keyword>
<comment type="caution">
    <text evidence="15">Lacks conserved residue(s) required for the propagation of feature annotation.</text>
</comment>
<keyword evidence="13" id="KW-0325">Glycoprotein</keyword>
<feature type="compositionally biased region" description="Polar residues" evidence="16">
    <location>
        <begin position="200"/>
        <end position="210"/>
    </location>
</feature>
<dbReference type="Pfam" id="PF05730">
    <property type="entry name" value="CFEM"/>
    <property type="match status" value="1"/>
</dbReference>
<gene>
    <name evidence="20" type="ORF">CFIMG_006307RA</name>
</gene>
<evidence type="ECO:0000256" key="11">
    <source>
        <dbReference type="ARBA" id="ARBA00023136"/>
    </source>
</evidence>
<organism evidence="20 21">
    <name type="scientific">Ceratocystis fimbriata CBS 114723</name>
    <dbReference type="NCBI Taxonomy" id="1035309"/>
    <lineage>
        <taxon>Eukaryota</taxon>
        <taxon>Fungi</taxon>
        <taxon>Dikarya</taxon>
        <taxon>Ascomycota</taxon>
        <taxon>Pezizomycotina</taxon>
        <taxon>Sordariomycetes</taxon>
        <taxon>Hypocreomycetidae</taxon>
        <taxon>Microascales</taxon>
        <taxon>Ceratocystidaceae</taxon>
        <taxon>Ceratocystis</taxon>
    </lineage>
</organism>
<evidence type="ECO:0000256" key="10">
    <source>
        <dbReference type="ARBA" id="ARBA00023004"/>
    </source>
</evidence>
<accession>A0A2C5WT99</accession>
<evidence type="ECO:0000256" key="5">
    <source>
        <dbReference type="ARBA" id="ARBA00022525"/>
    </source>
</evidence>
<feature type="chain" id="PRO_5013197298" evidence="18">
    <location>
        <begin position="22"/>
        <end position="303"/>
    </location>
</feature>
<dbReference type="GO" id="GO:0005886">
    <property type="term" value="C:plasma membrane"/>
    <property type="evidence" value="ECO:0007669"/>
    <property type="project" value="UniProtKB-SubCell"/>
</dbReference>
<evidence type="ECO:0000256" key="3">
    <source>
        <dbReference type="ARBA" id="ARBA00010031"/>
    </source>
</evidence>
<evidence type="ECO:0000256" key="2">
    <source>
        <dbReference type="ARBA" id="ARBA00004613"/>
    </source>
</evidence>
<dbReference type="STRING" id="1035309.A0A2C5WT99"/>
<reference evidence="20 21" key="1">
    <citation type="journal article" date="2013" name="Fungal Biol.">
        <title>Analysis of microsatellite markers in the genome of the plant pathogen Ceratocystis fimbriata.</title>
        <authorList>
            <person name="Simpson M.C."/>
            <person name="Wilken P.M."/>
            <person name="Coetzee M.P."/>
            <person name="Wingfield M.J."/>
            <person name="Wingfield B.D."/>
        </authorList>
    </citation>
    <scope>NUCLEOTIDE SEQUENCE [LARGE SCALE GENOMIC DNA]</scope>
    <source>
        <strain evidence="20 21">CBS 114723</strain>
    </source>
</reference>
<evidence type="ECO:0000313" key="21">
    <source>
        <dbReference type="Proteomes" id="UP000222788"/>
    </source>
</evidence>
<dbReference type="GO" id="GO:0098552">
    <property type="term" value="C:side of membrane"/>
    <property type="evidence" value="ECO:0007669"/>
    <property type="project" value="UniProtKB-KW"/>
</dbReference>
<keyword evidence="21" id="KW-1185">Reference proteome</keyword>
<evidence type="ECO:0000256" key="1">
    <source>
        <dbReference type="ARBA" id="ARBA00004609"/>
    </source>
</evidence>
<keyword evidence="12 15" id="KW-1015">Disulfide bond</keyword>
<keyword evidence="6 15" id="KW-0349">Heme</keyword>
<evidence type="ECO:0000313" key="20">
    <source>
        <dbReference type="EMBL" id="PHH50848.1"/>
    </source>
</evidence>
<evidence type="ECO:0000256" key="6">
    <source>
        <dbReference type="ARBA" id="ARBA00022617"/>
    </source>
</evidence>
<evidence type="ECO:0000256" key="7">
    <source>
        <dbReference type="ARBA" id="ARBA00022622"/>
    </source>
</evidence>